<comment type="cofactor">
    <cofactor evidence="1">
        <name>Zn(2+)</name>
        <dbReference type="ChEBI" id="CHEBI:29105"/>
    </cofactor>
</comment>
<proteinExistence type="inferred from homology"/>
<gene>
    <name evidence="10" type="ORF">N0F65_010830</name>
</gene>
<dbReference type="InterPro" id="IPR008753">
    <property type="entry name" value="Peptidase_M13_N"/>
</dbReference>
<reference evidence="10" key="1">
    <citation type="submission" date="2022-11" db="EMBL/GenBank/DDBJ databases">
        <authorList>
            <person name="Morgan W.R."/>
            <person name="Tartar A."/>
        </authorList>
    </citation>
    <scope>NUCLEOTIDE SEQUENCE</scope>
    <source>
        <strain evidence="10">ARSEF 373</strain>
    </source>
</reference>
<evidence type="ECO:0000256" key="5">
    <source>
        <dbReference type="ARBA" id="ARBA00022801"/>
    </source>
</evidence>
<reference evidence="10" key="2">
    <citation type="journal article" date="2023" name="Microbiol Resour">
        <title>Decontamination and Annotation of the Draft Genome Sequence of the Oomycete Lagenidium giganteum ARSEF 373.</title>
        <authorList>
            <person name="Morgan W.R."/>
            <person name="Tartar A."/>
        </authorList>
    </citation>
    <scope>NUCLEOTIDE SEQUENCE</scope>
    <source>
        <strain evidence="10">ARSEF 373</strain>
    </source>
</reference>
<evidence type="ECO:0000256" key="7">
    <source>
        <dbReference type="ARBA" id="ARBA00023049"/>
    </source>
</evidence>
<keyword evidence="3" id="KW-0645">Protease</keyword>
<dbReference type="InterPro" id="IPR000718">
    <property type="entry name" value="Peptidase_M13"/>
</dbReference>
<dbReference type="EMBL" id="DAKRPA010000051">
    <property type="protein sequence ID" value="DBA01238.1"/>
    <property type="molecule type" value="Genomic_DNA"/>
</dbReference>
<evidence type="ECO:0000259" key="8">
    <source>
        <dbReference type="Pfam" id="PF01431"/>
    </source>
</evidence>
<dbReference type="Proteomes" id="UP001146120">
    <property type="component" value="Unassembled WGS sequence"/>
</dbReference>
<keyword evidence="11" id="KW-1185">Reference proteome</keyword>
<keyword evidence="4" id="KW-0479">Metal-binding</keyword>
<keyword evidence="7" id="KW-0482">Metalloprotease</keyword>
<dbReference type="GO" id="GO:0046872">
    <property type="term" value="F:metal ion binding"/>
    <property type="evidence" value="ECO:0007669"/>
    <property type="project" value="UniProtKB-KW"/>
</dbReference>
<keyword evidence="6" id="KW-0862">Zinc</keyword>
<dbReference type="Gene3D" id="3.40.390.10">
    <property type="entry name" value="Collagenase (Catalytic Domain)"/>
    <property type="match status" value="2"/>
</dbReference>
<dbReference type="GO" id="GO:0016485">
    <property type="term" value="P:protein processing"/>
    <property type="evidence" value="ECO:0007669"/>
    <property type="project" value="TreeGrafter"/>
</dbReference>
<evidence type="ECO:0000256" key="1">
    <source>
        <dbReference type="ARBA" id="ARBA00001947"/>
    </source>
</evidence>
<feature type="domain" description="Peptidase M13 N-terminal" evidence="9">
    <location>
        <begin position="681"/>
        <end position="1050"/>
    </location>
</feature>
<dbReference type="PANTHER" id="PTHR11733:SF167">
    <property type="entry name" value="FI17812P1-RELATED"/>
    <property type="match status" value="1"/>
</dbReference>
<evidence type="ECO:0000259" key="9">
    <source>
        <dbReference type="Pfam" id="PF05649"/>
    </source>
</evidence>
<evidence type="ECO:0000256" key="2">
    <source>
        <dbReference type="ARBA" id="ARBA00007357"/>
    </source>
</evidence>
<dbReference type="PROSITE" id="PS51885">
    <property type="entry name" value="NEPRILYSIN"/>
    <property type="match status" value="2"/>
</dbReference>
<evidence type="ECO:0000313" key="11">
    <source>
        <dbReference type="Proteomes" id="UP001146120"/>
    </source>
</evidence>
<comment type="similarity">
    <text evidence="2">Belongs to the peptidase M13 family.</text>
</comment>
<keyword evidence="5" id="KW-0378">Hydrolase</keyword>
<protein>
    <submittedName>
        <fullName evidence="10">Uncharacterized protein</fullName>
    </submittedName>
</protein>
<evidence type="ECO:0000256" key="4">
    <source>
        <dbReference type="ARBA" id="ARBA00022723"/>
    </source>
</evidence>
<dbReference type="Pfam" id="PF01431">
    <property type="entry name" value="Peptidase_M13"/>
    <property type="match status" value="2"/>
</dbReference>
<dbReference type="PANTHER" id="PTHR11733">
    <property type="entry name" value="ZINC METALLOPROTEASE FAMILY M13 NEPRILYSIN-RELATED"/>
    <property type="match status" value="1"/>
</dbReference>
<evidence type="ECO:0000256" key="6">
    <source>
        <dbReference type="ARBA" id="ARBA00022833"/>
    </source>
</evidence>
<organism evidence="10 11">
    <name type="scientific">Lagenidium giganteum</name>
    <dbReference type="NCBI Taxonomy" id="4803"/>
    <lineage>
        <taxon>Eukaryota</taxon>
        <taxon>Sar</taxon>
        <taxon>Stramenopiles</taxon>
        <taxon>Oomycota</taxon>
        <taxon>Peronosporomycetes</taxon>
        <taxon>Pythiales</taxon>
        <taxon>Pythiaceae</taxon>
    </lineage>
</organism>
<comment type="caution">
    <text evidence="10">The sequence shown here is derived from an EMBL/GenBank/DDBJ whole genome shotgun (WGS) entry which is preliminary data.</text>
</comment>
<accession>A0AAV2Z2N7</accession>
<name>A0AAV2Z2N7_9STRA</name>
<feature type="domain" description="Peptidase M13 C-terminal" evidence="8">
    <location>
        <begin position="428"/>
        <end position="632"/>
    </location>
</feature>
<dbReference type="GO" id="GO:0004222">
    <property type="term" value="F:metalloendopeptidase activity"/>
    <property type="evidence" value="ECO:0007669"/>
    <property type="project" value="InterPro"/>
</dbReference>
<dbReference type="InterPro" id="IPR018497">
    <property type="entry name" value="Peptidase_M13_C"/>
</dbReference>
<feature type="domain" description="Peptidase M13 N-terminal" evidence="9">
    <location>
        <begin position="7"/>
        <end position="378"/>
    </location>
</feature>
<dbReference type="CDD" id="cd08662">
    <property type="entry name" value="M13"/>
    <property type="match status" value="2"/>
</dbReference>
<dbReference type="SUPFAM" id="SSF55486">
    <property type="entry name" value="Metalloproteases ('zincins'), catalytic domain"/>
    <property type="match status" value="2"/>
</dbReference>
<evidence type="ECO:0000256" key="3">
    <source>
        <dbReference type="ARBA" id="ARBA00022670"/>
    </source>
</evidence>
<dbReference type="InterPro" id="IPR024079">
    <property type="entry name" value="MetalloPept_cat_dom_sf"/>
</dbReference>
<dbReference type="GO" id="GO:0005886">
    <property type="term" value="C:plasma membrane"/>
    <property type="evidence" value="ECO:0007669"/>
    <property type="project" value="TreeGrafter"/>
</dbReference>
<dbReference type="InterPro" id="IPR042089">
    <property type="entry name" value="Peptidase_M13_dom_2"/>
</dbReference>
<dbReference type="Pfam" id="PF05649">
    <property type="entry name" value="Peptidase_M13_N"/>
    <property type="match status" value="2"/>
</dbReference>
<dbReference type="Gene3D" id="1.10.1380.10">
    <property type="entry name" value="Neutral endopeptidase , domain2"/>
    <property type="match status" value="2"/>
</dbReference>
<dbReference type="PRINTS" id="PR00786">
    <property type="entry name" value="NEPRILYSIN"/>
</dbReference>
<feature type="domain" description="Peptidase M13 C-terminal" evidence="8">
    <location>
        <begin position="1102"/>
        <end position="1298"/>
    </location>
</feature>
<sequence>MDESVKPCDDFYMHVCGNFIKNSPLGDEKAMEHAMMPAHRNLKASVDAILADTSNQAGKLYASCMDTSRIEEAGMAPMRSTFNRLSAISNHEQLLAFAGQLSVDNTISFVGYRIRPDPKNATWSALMLSMPNLPLHATVYQIPGVDVDELSKQLSIYVAATLSGTGEWEEQQAVSTADRVVELVNKFVPLYTAIGSALRPHSVDTLYPAITVAEAKEKFPLLAGAFFSNVNELADDGPVPVLSPKYFAEAEKIIQETDIEVLKAYIAFGVVNSNIESMPEALRNAKRVLVSTLTDSHEPENRSATCTRLVTTTLPDIIGNLVLKAWQAEEGVKMTRTIVDNVQHAMEKRVLEVEWLSNETRQDAVKKVRAMATVVGAPDIAEGFKFDDNTTFSTNAVKAVRLTNLKLLRLVGKPVDRLAWRNAAATMNAYHEFALNQVAVAVGLLQAPMFNSSFHPVRNYAAIGTIAGHEIVHGYDTLGRFYDENGSVRRWWTDADEAEFKRRSECFIKQYSSFNLTDDQGNYVTNNDGIATLGENIADNGGLKLARQGYKVFAQENPDILRGFDLTDDEIEKLFFISLGQTHCSSINAAGIEFLVYNEPHSIGPARVNGMMMNSRDFSEVFQCPIGSAMNPPLNRFRIMKVAYVRSTFAALGAVCLLAASPSSAELPSDVRAWMDESVKPCDDFYMHVCGNFIKNSPISEEKNLVDSTALPQDNLQATVDAILKDTNNEAGKLYASCMNTERIEKLGTAPLQAVLKKLDAIDKHDKLIKFAGKLSMEGTALFVNYDVGEHPKNATSNALILTMPELPVSPTTLEAPDFDFDAVSKPLSTFVVETLTATGDWEEQEVASMADRVIELISKFVPLYSSMDPSKWPQSFDELHPTLTLAEAKTKFPLLFGTFFSDVKPLINDVPVLVMNPKYFAEAEKIIYETDIEVLKAYVNFGIVQNNIVGMPEALRKAKFAATDALNGKKKPDERSVICAGLVTKVLPNTVGKLVFEAWKEEEGVKTTNMMLDSMFDIMEKRVHEVEWLSEETRKEAVKKLKGTVKLVGASDVAEELKFDEKKALLTNMERAFRRTFKAKLEAADKPVDRHVWQKTAADVNAYYNPIRNAVVIPVGYIQTPMFNATYHPVRNFAGLGAAVGHEITHGYDSKGRNFDENGSLRSWWTDADDAEFNQRSECFIEQYSAFKLNDDKGEYVINNNGNKTLGENIADNGAHPDKLKGFDLTDDEIEKLFFIALGQSYCQNANAEIIKLLELVDNHSIASARVNGMMMNSKGFSEVFQCPAGSAINPETKCEIW</sequence>
<evidence type="ECO:0000313" key="10">
    <source>
        <dbReference type="EMBL" id="DBA01238.1"/>
    </source>
</evidence>